<proteinExistence type="predicted"/>
<dbReference type="Proteomes" id="UP000499080">
    <property type="component" value="Unassembled WGS sequence"/>
</dbReference>
<keyword evidence="4" id="KW-1185">Reference proteome</keyword>
<evidence type="ECO:0000259" key="2">
    <source>
        <dbReference type="Pfam" id="PF16087"/>
    </source>
</evidence>
<dbReference type="EMBL" id="BGPR01000065">
    <property type="protein sequence ID" value="GBL89535.1"/>
    <property type="molecule type" value="Genomic_DNA"/>
</dbReference>
<name>A0A4Y2BDT5_ARAVE</name>
<dbReference type="AlphaFoldDB" id="A0A4Y2BDT5"/>
<reference evidence="3 4" key="1">
    <citation type="journal article" date="2019" name="Sci. Rep.">
        <title>Orb-weaving spider Araneus ventricosus genome elucidates the spidroin gene catalogue.</title>
        <authorList>
            <person name="Kono N."/>
            <person name="Nakamura H."/>
            <person name="Ohtoshi R."/>
            <person name="Moran D.A.P."/>
            <person name="Shinohara A."/>
            <person name="Yoshida Y."/>
            <person name="Fujiwara M."/>
            <person name="Mori M."/>
            <person name="Tomita M."/>
            <person name="Arakawa K."/>
        </authorList>
    </citation>
    <scope>NUCLEOTIDE SEQUENCE [LARGE SCALE GENOMIC DNA]</scope>
</reference>
<evidence type="ECO:0000313" key="3">
    <source>
        <dbReference type="EMBL" id="GBL89535.1"/>
    </source>
</evidence>
<comment type="caution">
    <text evidence="3">The sequence shown here is derived from an EMBL/GenBank/DDBJ whole genome shotgun (WGS) entry which is preliminary data.</text>
</comment>
<feature type="domain" description="DUF4817" evidence="2">
    <location>
        <begin position="12"/>
        <end position="52"/>
    </location>
</feature>
<feature type="region of interest" description="Disordered" evidence="1">
    <location>
        <begin position="50"/>
        <end position="110"/>
    </location>
</feature>
<feature type="non-terminal residue" evidence="3">
    <location>
        <position position="110"/>
    </location>
</feature>
<organism evidence="3 4">
    <name type="scientific">Araneus ventricosus</name>
    <name type="common">Orbweaver spider</name>
    <name type="synonym">Epeira ventricosa</name>
    <dbReference type="NCBI Taxonomy" id="182803"/>
    <lineage>
        <taxon>Eukaryota</taxon>
        <taxon>Metazoa</taxon>
        <taxon>Ecdysozoa</taxon>
        <taxon>Arthropoda</taxon>
        <taxon>Chelicerata</taxon>
        <taxon>Arachnida</taxon>
        <taxon>Araneae</taxon>
        <taxon>Araneomorphae</taxon>
        <taxon>Entelegynae</taxon>
        <taxon>Araneoidea</taxon>
        <taxon>Araneidae</taxon>
        <taxon>Araneus</taxon>
    </lineage>
</organism>
<protein>
    <recommendedName>
        <fullName evidence="2">DUF4817 domain-containing protein</fullName>
    </recommendedName>
</protein>
<dbReference type="OrthoDB" id="6460236at2759"/>
<evidence type="ECO:0000313" key="4">
    <source>
        <dbReference type="Proteomes" id="UP000499080"/>
    </source>
</evidence>
<dbReference type="Pfam" id="PF16087">
    <property type="entry name" value="DUF4817"/>
    <property type="match status" value="1"/>
</dbReference>
<feature type="compositionally biased region" description="Basic and acidic residues" evidence="1">
    <location>
        <begin position="77"/>
        <end position="110"/>
    </location>
</feature>
<dbReference type="InterPro" id="IPR032135">
    <property type="entry name" value="DUF4817"/>
</dbReference>
<gene>
    <name evidence="3" type="ORF">AVEN_87869_1</name>
</gene>
<evidence type="ECO:0000256" key="1">
    <source>
        <dbReference type="SAM" id="MobiDB-lite"/>
    </source>
</evidence>
<accession>A0A4Y2BDT5</accession>
<sequence>MATVQQKARLWFHESESIVTVQRCFRLGYRNCRFPSKNSIKRWCEQFKGTGNMHHRKDAGRPSVSDEVVERAGSNGDGHDDDRDGDDGGDHDHDGARDGGDGHDAHDGDV</sequence>